<comment type="caution">
    <text evidence="6">Lacks conserved residue(s) required for the propagation of feature annotation.</text>
</comment>
<name>A0A6J4TS04_9ACTN</name>
<evidence type="ECO:0000256" key="2">
    <source>
        <dbReference type="ARBA" id="ARBA00022741"/>
    </source>
</evidence>
<dbReference type="HAMAP" id="MF_02207">
    <property type="entry name" value="MreB"/>
    <property type="match status" value="1"/>
</dbReference>
<dbReference type="InterPro" id="IPR056546">
    <property type="entry name" value="MreB_MamK-like"/>
</dbReference>
<gene>
    <name evidence="6" type="primary">mreB</name>
    <name evidence="7" type="ORF">AVDCRST_MAG85-3683</name>
</gene>
<feature type="binding site" evidence="6">
    <location>
        <begin position="208"/>
        <end position="211"/>
    </location>
    <ligand>
        <name>ATP</name>
        <dbReference type="ChEBI" id="CHEBI:30616"/>
    </ligand>
</feature>
<sequence length="347" mass="36641">MSFFGLGTRDIAIDLGTANTLVFVRGRGIVISEPSVVAIDERTGDVHAVGSEAKRMIGRTPASISAIRPLRDGVIADFEVTEAMLRYFIRKAEHRRRARPRLVMCVPSGVTEMEKRAVIDAALAAGAREVQLIEEPLAAAIGAGLPIAEPRGHMVVDVGGGTTEVAVISLGGIVVSESVRVGGYELDDAVTAWMRREHGLAIGQQTAEDIKVELGSASPMVEELEVEIRGRHLASGLPRSVQISSAEIREALAAEVAAIVDAVKETLERTPPELAADITQSGIVLAGGGVLMQGFAERIHEETGMPTTLADSPLTCVAIGSGMALEEFTAMTRGGKQVRPREAAGVR</sequence>
<keyword evidence="3 6" id="KW-0067">ATP-binding</keyword>
<dbReference type="GO" id="GO:0000902">
    <property type="term" value="P:cell morphogenesis"/>
    <property type="evidence" value="ECO:0007669"/>
    <property type="project" value="InterPro"/>
</dbReference>
<organism evidence="7">
    <name type="scientific">uncultured Solirubrobacteraceae bacterium</name>
    <dbReference type="NCBI Taxonomy" id="1162706"/>
    <lineage>
        <taxon>Bacteria</taxon>
        <taxon>Bacillati</taxon>
        <taxon>Actinomycetota</taxon>
        <taxon>Thermoleophilia</taxon>
        <taxon>Solirubrobacterales</taxon>
        <taxon>Solirubrobacteraceae</taxon>
        <taxon>environmental samples</taxon>
    </lineage>
</organism>
<dbReference type="PANTHER" id="PTHR42749">
    <property type="entry name" value="CELL SHAPE-DETERMINING PROTEIN MREB"/>
    <property type="match status" value="1"/>
</dbReference>
<dbReference type="GO" id="GO:0005737">
    <property type="term" value="C:cytoplasm"/>
    <property type="evidence" value="ECO:0007669"/>
    <property type="project" value="UniProtKB-SubCell"/>
</dbReference>
<dbReference type="NCBIfam" id="NF010539">
    <property type="entry name" value="PRK13927.1"/>
    <property type="match status" value="1"/>
</dbReference>
<keyword evidence="4 6" id="KW-0133">Cell shape</keyword>
<dbReference type="PANTHER" id="PTHR42749:SF1">
    <property type="entry name" value="CELL SHAPE-DETERMINING PROTEIN MREB"/>
    <property type="match status" value="1"/>
</dbReference>
<dbReference type="InterPro" id="IPR043129">
    <property type="entry name" value="ATPase_NBD"/>
</dbReference>
<dbReference type="GO" id="GO:0005524">
    <property type="term" value="F:ATP binding"/>
    <property type="evidence" value="ECO:0007669"/>
    <property type="project" value="UniProtKB-KW"/>
</dbReference>
<keyword evidence="2 6" id="KW-0547">Nucleotide-binding</keyword>
<evidence type="ECO:0000256" key="5">
    <source>
        <dbReference type="ARBA" id="ARBA00023458"/>
    </source>
</evidence>
<evidence type="ECO:0000256" key="3">
    <source>
        <dbReference type="ARBA" id="ARBA00022840"/>
    </source>
</evidence>
<comment type="subunit">
    <text evidence="6">Forms polymers.</text>
</comment>
<dbReference type="SUPFAM" id="SSF53067">
    <property type="entry name" value="Actin-like ATPase domain"/>
    <property type="match status" value="2"/>
</dbReference>
<dbReference type="CDD" id="cd10225">
    <property type="entry name" value="ASKHA_NBD_MreB-like"/>
    <property type="match status" value="1"/>
</dbReference>
<evidence type="ECO:0000313" key="7">
    <source>
        <dbReference type="EMBL" id="CAA9531099.1"/>
    </source>
</evidence>
<reference evidence="7" key="1">
    <citation type="submission" date="2020-02" db="EMBL/GenBank/DDBJ databases">
        <authorList>
            <person name="Meier V. D."/>
        </authorList>
    </citation>
    <scope>NUCLEOTIDE SEQUENCE</scope>
    <source>
        <strain evidence="7">AVDCRST_MAG85</strain>
    </source>
</reference>
<comment type="function">
    <text evidence="6">Forms membrane-associated dynamic filaments that are essential for cell shape determination. Acts by regulating cell wall synthesis and cell elongation, and thus cell shape. A feedback loop between cell geometry and MreB localization may maintain elongated cell shape by targeting cell wall growth to regions of negative cell wall curvature.</text>
</comment>
<dbReference type="InterPro" id="IPR004753">
    <property type="entry name" value="MreB"/>
</dbReference>
<evidence type="ECO:0000256" key="6">
    <source>
        <dbReference type="HAMAP-Rule" id="MF_02207"/>
    </source>
</evidence>
<evidence type="ECO:0000256" key="4">
    <source>
        <dbReference type="ARBA" id="ARBA00022960"/>
    </source>
</evidence>
<feature type="binding site" evidence="6">
    <location>
        <begin position="17"/>
        <end position="19"/>
    </location>
    <ligand>
        <name>ATP</name>
        <dbReference type="ChEBI" id="CHEBI:30616"/>
    </ligand>
</feature>
<dbReference type="AlphaFoldDB" id="A0A6J4TS04"/>
<accession>A0A6J4TS04</accession>
<dbReference type="Gene3D" id="3.30.420.40">
    <property type="match status" value="3"/>
</dbReference>
<dbReference type="GO" id="GO:0008360">
    <property type="term" value="P:regulation of cell shape"/>
    <property type="evidence" value="ECO:0007669"/>
    <property type="project" value="UniProtKB-UniRule"/>
</dbReference>
<keyword evidence="1 6" id="KW-0963">Cytoplasm</keyword>
<comment type="similarity">
    <text evidence="5 6">Belongs to the FtsA/MreB family.</text>
</comment>
<dbReference type="PRINTS" id="PR01652">
    <property type="entry name" value="SHAPEPROTEIN"/>
</dbReference>
<dbReference type="NCBIfam" id="TIGR00904">
    <property type="entry name" value="mreB"/>
    <property type="match status" value="1"/>
</dbReference>
<comment type="subcellular location">
    <subcellularLocation>
        <location evidence="6">Cytoplasm</location>
    </subcellularLocation>
    <text evidence="6">Membrane-associated.</text>
</comment>
<dbReference type="EMBL" id="CADCVT010000412">
    <property type="protein sequence ID" value="CAA9531099.1"/>
    <property type="molecule type" value="Genomic_DNA"/>
</dbReference>
<evidence type="ECO:0000256" key="1">
    <source>
        <dbReference type="ARBA" id="ARBA00022490"/>
    </source>
</evidence>
<feature type="binding site" evidence="6">
    <location>
        <begin position="160"/>
        <end position="162"/>
    </location>
    <ligand>
        <name>ATP</name>
        <dbReference type="ChEBI" id="CHEBI:30616"/>
    </ligand>
</feature>
<proteinExistence type="inferred from homology"/>
<dbReference type="Pfam" id="PF06723">
    <property type="entry name" value="MreB_Mbl"/>
    <property type="match status" value="1"/>
</dbReference>
<protein>
    <recommendedName>
        <fullName evidence="6">Cell shape-determining protein MreB</fullName>
    </recommendedName>
</protein>